<sequence>MYVTAAGSLPGEDFRGALSAMADVLGEVLPLPELPDRGLASGMVGRAVGIIDGLGFDVQPAGWRLTSAPGADQLCARAQWRRDLDDAEELLQDFDGVLKVGIAGPWTLAAAVERPRGDRLLADHGARREVAQALAEGWAQLRADLQRRIPGAEVLLQVDEPALVAVADGAIPTASGFGKHRRAGVPELVEALRPLAGGAWLHCCAPGDWLPVAERAGFSTAALDTRLFRGAGEVDAVADWVHAGRHLAPGIVDTSAARSQSVDELVSEALRILRPLEIPAHEAAARVTLTTACGLASWPQGMISSQLDSLRRAAGLVAEAL</sequence>
<reference evidence="1 2" key="1">
    <citation type="submission" date="2021-03" db="EMBL/GenBank/DDBJ databases">
        <title>Human Oral Microbial Genomes.</title>
        <authorList>
            <person name="Johnston C.D."/>
            <person name="Chen T."/>
            <person name="Dewhirst F.E."/>
        </authorList>
    </citation>
    <scope>NUCLEOTIDE SEQUENCE [LARGE SCALE GENOMIC DNA]</scope>
    <source>
        <strain evidence="1 2">DSMZ 100122</strain>
    </source>
</reference>
<dbReference type="SUPFAM" id="SSF51726">
    <property type="entry name" value="UROD/MetE-like"/>
    <property type="match status" value="1"/>
</dbReference>
<organism evidence="1 2">
    <name type="scientific">Arachnia rubra</name>
    <dbReference type="NCBI Taxonomy" id="1547448"/>
    <lineage>
        <taxon>Bacteria</taxon>
        <taxon>Bacillati</taxon>
        <taxon>Actinomycetota</taxon>
        <taxon>Actinomycetes</taxon>
        <taxon>Propionibacteriales</taxon>
        <taxon>Propionibacteriaceae</taxon>
        <taxon>Arachnia</taxon>
    </lineage>
</organism>
<keyword evidence="2" id="KW-1185">Reference proteome</keyword>
<accession>A0ABX7Y8S2</accession>
<evidence type="ECO:0000313" key="2">
    <source>
        <dbReference type="Proteomes" id="UP000678513"/>
    </source>
</evidence>
<dbReference type="InterPro" id="IPR038071">
    <property type="entry name" value="UROD/MetE-like_sf"/>
</dbReference>
<evidence type="ECO:0000313" key="1">
    <source>
        <dbReference type="EMBL" id="QUC09452.1"/>
    </source>
</evidence>
<dbReference type="Gene3D" id="3.20.20.210">
    <property type="match status" value="1"/>
</dbReference>
<gene>
    <name evidence="1" type="ORF">J5A65_07015</name>
</gene>
<dbReference type="RefSeq" id="WP_212327071.1">
    <property type="nucleotide sequence ID" value="NZ_AP024463.1"/>
</dbReference>
<protein>
    <submittedName>
        <fullName evidence="1">Methionine synthase</fullName>
    </submittedName>
</protein>
<proteinExistence type="predicted"/>
<dbReference type="Proteomes" id="UP000678513">
    <property type="component" value="Chromosome"/>
</dbReference>
<dbReference type="EMBL" id="CP072384">
    <property type="protein sequence ID" value="QUC09452.1"/>
    <property type="molecule type" value="Genomic_DNA"/>
</dbReference>
<name>A0ABX7Y8S2_9ACTN</name>